<feature type="transmembrane region" description="Helical" evidence="19">
    <location>
        <begin position="364"/>
        <end position="383"/>
    </location>
</feature>
<dbReference type="AlphaFoldDB" id="A0A2V4AP33"/>
<keyword evidence="21" id="KW-1185">Reference proteome</keyword>
<comment type="cofactor">
    <cofactor evidence="1">
        <name>heme</name>
        <dbReference type="ChEBI" id="CHEBI:30413"/>
    </cofactor>
</comment>
<dbReference type="EMBL" id="MASW01000005">
    <property type="protein sequence ID" value="PXY22208.1"/>
    <property type="molecule type" value="Genomic_DNA"/>
</dbReference>
<evidence type="ECO:0000256" key="12">
    <source>
        <dbReference type="ARBA" id="ARBA00022982"/>
    </source>
</evidence>
<dbReference type="Gene3D" id="1.20.810.10">
    <property type="entry name" value="Cytochrome Bc1 Complex, Chain C"/>
    <property type="match status" value="1"/>
</dbReference>
<evidence type="ECO:0000256" key="1">
    <source>
        <dbReference type="ARBA" id="ARBA00001971"/>
    </source>
</evidence>
<dbReference type="GO" id="GO:0022904">
    <property type="term" value="P:respiratory electron transport chain"/>
    <property type="evidence" value="ECO:0007669"/>
    <property type="project" value="InterPro"/>
</dbReference>
<evidence type="ECO:0000313" key="21">
    <source>
        <dbReference type="Proteomes" id="UP000249915"/>
    </source>
</evidence>
<feature type="transmembrane region" description="Helical" evidence="19">
    <location>
        <begin position="201"/>
        <end position="225"/>
    </location>
</feature>
<evidence type="ECO:0000256" key="10">
    <source>
        <dbReference type="ARBA" id="ARBA00022723"/>
    </source>
</evidence>
<keyword evidence="15 19" id="KW-0472">Membrane</keyword>
<evidence type="ECO:0000256" key="2">
    <source>
        <dbReference type="ARBA" id="ARBA00004651"/>
    </source>
</evidence>
<sequence length="500" mass="56026">MVKAKLADAVDRRFQAAKGLRPRANKVFPEHFSFLFGELALYSFVVLLISGVYLSLFFDPSMEKVVYDGSYTLLDGLRMSRAFETTLNLSFEVRGGLLVRQVHHWAALVFVAAILVHMLRIFFTGAFRNPRESNWLIGVFMLAIAVAEGFVGYSLPDDLLSGTGVRIASGMMLSIPVAGSWIHWIVFGAEFPGDIFIPRFFTLHILILPGLLLALVAVHLASVWYQEHTQFPGKRAKERNAVGTRTIPAFAMKSTGLATGVTGVLLLMGAFLQINPVFNYGPYHPEKVSTFAQPDWYLLFVEGALRLFPPWDIVAFGYRIPAAFWPAVVLPVLLFTIVGLYPFLEAWLTKDRRHHNLLQRPRDVPVRTSLGTMGITFYLVLLLMGMDDVLAFLFDIPVTRMVWIGRVGIVVLPVLVAWVTYRVCLRLQRYDRDVLESGVHVGVIEPNPEGYFVEVRQRLHAEAGDGRPVRPRYDGSRVPALPGDVEIQADAEPAQRAGRD</sequence>
<organism evidence="20 21">
    <name type="scientific">Prauserella muralis</name>
    <dbReference type="NCBI Taxonomy" id="588067"/>
    <lineage>
        <taxon>Bacteria</taxon>
        <taxon>Bacillati</taxon>
        <taxon>Actinomycetota</taxon>
        <taxon>Actinomycetes</taxon>
        <taxon>Pseudonocardiales</taxon>
        <taxon>Pseudonocardiaceae</taxon>
        <taxon>Prauserella</taxon>
    </lineage>
</organism>
<dbReference type="RefSeq" id="WP_112282810.1">
    <property type="nucleotide sequence ID" value="NZ_MASW01000005.1"/>
</dbReference>
<evidence type="ECO:0000256" key="19">
    <source>
        <dbReference type="SAM" id="Phobius"/>
    </source>
</evidence>
<dbReference type="FunFam" id="1.20.810.10:FF:000007">
    <property type="entry name" value="Ubiquinol-cytochrome C reductase B subunit"/>
    <property type="match status" value="1"/>
</dbReference>
<protein>
    <recommendedName>
        <fullName evidence="4">Cytochrome bc1 complex cytochrome b subunit</fullName>
        <ecNumber evidence="3">7.1.1.8</ecNumber>
    </recommendedName>
    <alternativeName>
        <fullName evidence="17">Cytochrome bc1 reductase complex subunit QcrB</fullName>
    </alternativeName>
</protein>
<dbReference type="InterPro" id="IPR027387">
    <property type="entry name" value="Cytb/b6-like_sf"/>
</dbReference>
<evidence type="ECO:0000256" key="6">
    <source>
        <dbReference type="ARBA" id="ARBA00022475"/>
    </source>
</evidence>
<evidence type="ECO:0000256" key="3">
    <source>
        <dbReference type="ARBA" id="ARBA00012951"/>
    </source>
</evidence>
<feature type="transmembrane region" description="Helical" evidence="19">
    <location>
        <begin position="403"/>
        <end position="421"/>
    </location>
</feature>
<evidence type="ECO:0000256" key="13">
    <source>
        <dbReference type="ARBA" id="ARBA00022989"/>
    </source>
</evidence>
<feature type="transmembrane region" description="Helical" evidence="19">
    <location>
        <begin position="135"/>
        <end position="155"/>
    </location>
</feature>
<dbReference type="PROSITE" id="PS51002">
    <property type="entry name" value="CYTB_NTER"/>
    <property type="match status" value="1"/>
</dbReference>
<comment type="subcellular location">
    <subcellularLocation>
        <location evidence="2">Cell membrane</location>
        <topology evidence="2">Multi-pass membrane protein</topology>
    </subcellularLocation>
</comment>
<keyword evidence="9 19" id="KW-0812">Transmembrane</keyword>
<feature type="region of interest" description="Disordered" evidence="18">
    <location>
        <begin position="464"/>
        <end position="500"/>
    </location>
</feature>
<evidence type="ECO:0000256" key="4">
    <source>
        <dbReference type="ARBA" id="ARBA00016116"/>
    </source>
</evidence>
<feature type="transmembrane region" description="Helical" evidence="19">
    <location>
        <begin position="102"/>
        <end position="123"/>
    </location>
</feature>
<dbReference type="InterPro" id="IPR005797">
    <property type="entry name" value="Cyt_b/b6_N"/>
</dbReference>
<keyword evidence="6" id="KW-1003">Cell membrane</keyword>
<keyword evidence="8" id="KW-0679">Respiratory chain</keyword>
<feature type="transmembrane region" description="Helical" evidence="19">
    <location>
        <begin position="324"/>
        <end position="344"/>
    </location>
</feature>
<evidence type="ECO:0000256" key="5">
    <source>
        <dbReference type="ARBA" id="ARBA00022448"/>
    </source>
</evidence>
<comment type="caution">
    <text evidence="20">The sequence shown here is derived from an EMBL/GenBank/DDBJ whole genome shotgun (WGS) entry which is preliminary data.</text>
</comment>
<keyword evidence="12" id="KW-0249">Electron transport</keyword>
<proteinExistence type="predicted"/>
<keyword evidence="7" id="KW-0349">Heme</keyword>
<dbReference type="InterPro" id="IPR036150">
    <property type="entry name" value="Cyt_b/b6_C_sf"/>
</dbReference>
<dbReference type="Proteomes" id="UP000249915">
    <property type="component" value="Unassembled WGS sequence"/>
</dbReference>
<dbReference type="SUPFAM" id="SSF81648">
    <property type="entry name" value="a domain/subunit of cytochrome bc1 complex (Ubiquinol-cytochrome c reductase)"/>
    <property type="match status" value="1"/>
</dbReference>
<accession>A0A2V4AP33</accession>
<dbReference type="GO" id="GO:0005886">
    <property type="term" value="C:plasma membrane"/>
    <property type="evidence" value="ECO:0007669"/>
    <property type="project" value="UniProtKB-SubCell"/>
</dbReference>
<evidence type="ECO:0000256" key="8">
    <source>
        <dbReference type="ARBA" id="ARBA00022660"/>
    </source>
</evidence>
<evidence type="ECO:0000256" key="16">
    <source>
        <dbReference type="ARBA" id="ARBA00029351"/>
    </source>
</evidence>
<dbReference type="Pfam" id="PF13631">
    <property type="entry name" value="Cytochrom_B_N_2"/>
    <property type="match status" value="1"/>
</dbReference>
<feature type="transmembrane region" description="Helical" evidence="19">
    <location>
        <begin position="257"/>
        <end position="275"/>
    </location>
</feature>
<evidence type="ECO:0000256" key="15">
    <source>
        <dbReference type="ARBA" id="ARBA00023136"/>
    </source>
</evidence>
<keyword evidence="10" id="KW-0479">Metal-binding</keyword>
<dbReference type="GO" id="GO:0046872">
    <property type="term" value="F:metal ion binding"/>
    <property type="evidence" value="ECO:0007669"/>
    <property type="project" value="UniProtKB-KW"/>
</dbReference>
<dbReference type="GO" id="GO:0008121">
    <property type="term" value="F:quinol-cytochrome-c reductase activity"/>
    <property type="evidence" value="ECO:0007669"/>
    <property type="project" value="UniProtKB-EC"/>
</dbReference>
<dbReference type="SUPFAM" id="SSF81342">
    <property type="entry name" value="Transmembrane di-heme cytochromes"/>
    <property type="match status" value="1"/>
</dbReference>
<comment type="catalytic activity">
    <reaction evidence="16">
        <text>a quinol + 2 Fe(III)-[cytochrome c](out) = a quinone + 2 Fe(II)-[cytochrome c](out) + 2 H(+)(out)</text>
        <dbReference type="Rhea" id="RHEA:11484"/>
        <dbReference type="Rhea" id="RHEA-COMP:10350"/>
        <dbReference type="Rhea" id="RHEA-COMP:14399"/>
        <dbReference type="ChEBI" id="CHEBI:15378"/>
        <dbReference type="ChEBI" id="CHEBI:24646"/>
        <dbReference type="ChEBI" id="CHEBI:29033"/>
        <dbReference type="ChEBI" id="CHEBI:29034"/>
        <dbReference type="ChEBI" id="CHEBI:132124"/>
        <dbReference type="EC" id="7.1.1.8"/>
    </reaction>
</comment>
<feature type="transmembrane region" description="Helical" evidence="19">
    <location>
        <begin position="167"/>
        <end position="189"/>
    </location>
</feature>
<keyword evidence="5" id="KW-0813">Transport</keyword>
<feature type="compositionally biased region" description="Basic and acidic residues" evidence="18">
    <location>
        <begin position="464"/>
        <end position="475"/>
    </location>
</feature>
<evidence type="ECO:0000256" key="7">
    <source>
        <dbReference type="ARBA" id="ARBA00022617"/>
    </source>
</evidence>
<feature type="transmembrane region" description="Helical" evidence="19">
    <location>
        <begin position="39"/>
        <end position="58"/>
    </location>
</feature>
<dbReference type="OrthoDB" id="9804503at2"/>
<reference evidence="20 21" key="1">
    <citation type="submission" date="2016-07" db="EMBL/GenBank/DDBJ databases">
        <title>Draft genome sequence of Prauserella muralis DSM 45305, isolated from a mould-covered wall in an indoor environment.</title>
        <authorList>
            <person name="Ruckert C."/>
            <person name="Albersmeier A."/>
            <person name="Jiang C.-L."/>
            <person name="Jiang Y."/>
            <person name="Kalinowski J."/>
            <person name="Schneider O."/>
            <person name="Winkler A."/>
            <person name="Zotchev S.B."/>
        </authorList>
    </citation>
    <scope>NUCLEOTIDE SEQUENCE [LARGE SCALE GENOMIC DNA]</scope>
    <source>
        <strain evidence="20 21">DSM 45305</strain>
    </source>
</reference>
<dbReference type="InterPro" id="IPR016174">
    <property type="entry name" value="Di-haem_cyt_TM"/>
</dbReference>
<name>A0A2V4AP33_9PSEU</name>
<dbReference type="PANTHER" id="PTHR19271:SF16">
    <property type="entry name" value="CYTOCHROME B"/>
    <property type="match status" value="1"/>
</dbReference>
<dbReference type="PANTHER" id="PTHR19271">
    <property type="entry name" value="CYTOCHROME B"/>
    <property type="match status" value="1"/>
</dbReference>
<keyword evidence="14" id="KW-0408">Iron</keyword>
<dbReference type="GO" id="GO:0016491">
    <property type="term" value="F:oxidoreductase activity"/>
    <property type="evidence" value="ECO:0007669"/>
    <property type="project" value="InterPro"/>
</dbReference>
<evidence type="ECO:0000256" key="11">
    <source>
        <dbReference type="ARBA" id="ARBA00022967"/>
    </source>
</evidence>
<evidence type="ECO:0000256" key="9">
    <source>
        <dbReference type="ARBA" id="ARBA00022692"/>
    </source>
</evidence>
<evidence type="ECO:0000313" key="20">
    <source>
        <dbReference type="EMBL" id="PXY22208.1"/>
    </source>
</evidence>
<keyword evidence="13 19" id="KW-1133">Transmembrane helix</keyword>
<dbReference type="EC" id="7.1.1.8" evidence="3"/>
<evidence type="ECO:0000256" key="18">
    <source>
        <dbReference type="SAM" id="MobiDB-lite"/>
    </source>
</evidence>
<keyword evidence="11" id="KW-1278">Translocase</keyword>
<evidence type="ECO:0000256" key="14">
    <source>
        <dbReference type="ARBA" id="ARBA00023004"/>
    </source>
</evidence>
<evidence type="ECO:0000256" key="17">
    <source>
        <dbReference type="ARBA" id="ARBA00029568"/>
    </source>
</evidence>
<gene>
    <name evidence="20" type="ORF">BAY60_20175</name>
</gene>